<proteinExistence type="predicted"/>
<dbReference type="GO" id="GO:0006310">
    <property type="term" value="P:DNA recombination"/>
    <property type="evidence" value="ECO:0007669"/>
    <property type="project" value="UniProtKB-KW"/>
</dbReference>
<keyword evidence="1" id="KW-0233">DNA recombination</keyword>
<evidence type="ECO:0000256" key="1">
    <source>
        <dbReference type="ARBA" id="ARBA00023172"/>
    </source>
</evidence>
<dbReference type="InterPro" id="IPR048120">
    <property type="entry name" value="Integrase-like"/>
</dbReference>
<dbReference type="CDD" id="cd00397">
    <property type="entry name" value="DNA_BRE_C"/>
    <property type="match status" value="1"/>
</dbReference>
<dbReference type="InterPro" id="IPR002104">
    <property type="entry name" value="Integrase_catalytic"/>
</dbReference>
<dbReference type="AlphaFoldDB" id="A0A1C3HMK3"/>
<evidence type="ECO:0000259" key="2">
    <source>
        <dbReference type="Pfam" id="PF00589"/>
    </source>
</evidence>
<organism evidence="3">
    <name type="scientific">Serratia marcescens</name>
    <dbReference type="NCBI Taxonomy" id="615"/>
    <lineage>
        <taxon>Bacteria</taxon>
        <taxon>Pseudomonadati</taxon>
        <taxon>Pseudomonadota</taxon>
        <taxon>Gammaproteobacteria</taxon>
        <taxon>Enterobacterales</taxon>
        <taxon>Yersiniaceae</taxon>
        <taxon>Serratia</taxon>
    </lineage>
</organism>
<dbReference type="GO" id="GO:0003677">
    <property type="term" value="F:DNA binding"/>
    <property type="evidence" value="ECO:0007669"/>
    <property type="project" value="InterPro"/>
</dbReference>
<dbReference type="NCBIfam" id="NF041502">
    <property type="entry name" value="integrase_1"/>
    <property type="match status" value="1"/>
</dbReference>
<sequence length="452" mass="52174">MNNVKHQEDKVYLTAKQPDYSFCINDEKWVLDRNNIVNVRYVSRFLHPKLTEGYIKTLAYYACKYSPSYVIKINNNIHDFIKKMTPAYIEETVILNYKDTLPKQRVQYLVTLRSFFKTWYSLGYYGVDEKVISLFNAMKLKVKEAGDAVKNENPEQGPLTDPEHYTFNRAIRNAYEFNKINLYEFSLALLVSFTGRRPAQITSLKFKDIVRELTINGKVEYYMNFPRIKQGLEFRKSFRKLILSEYIFNIVHEQAVCSVKLVEEKIGRTLNSAEKNEVPIFMSKSGRKITADEKDILGLLSSDRLHVPKNVVDYVLSKIIKIEGVISERTGESMKINARRLRYTLGTRLARDGYSVQIISELLDHSSIYSAGIYVENLPDNVEKINQAVSAKLAFLANVFLGKANGDTKFNNSNLLKNRACLSCTDFLEDPCHSCVYFRITNNNIESDEAFI</sequence>
<dbReference type="InterPro" id="IPR011010">
    <property type="entry name" value="DNA_brk_join_enz"/>
</dbReference>
<name>A0A1C3HMK3_SERMA</name>
<dbReference type="EMBL" id="LT575490">
    <property type="protein sequence ID" value="SAY46238.1"/>
    <property type="molecule type" value="Genomic_DNA"/>
</dbReference>
<dbReference type="GO" id="GO:0015074">
    <property type="term" value="P:DNA integration"/>
    <property type="evidence" value="ECO:0007669"/>
    <property type="project" value="InterPro"/>
</dbReference>
<gene>
    <name evidence="3" type="ORF">PWN146_05004</name>
</gene>
<accession>A0A1C3HMK3</accession>
<reference evidence="3" key="1">
    <citation type="submission" date="2016-05" db="EMBL/GenBank/DDBJ databases">
        <authorList>
            <person name="Cock P.J.A."/>
            <person name="Cock P.J.A."/>
        </authorList>
    </citation>
    <scope>NUCLEOTIDE SEQUENCE</scope>
    <source>
        <strain evidence="3">PWN146_assembly</strain>
    </source>
</reference>
<feature type="domain" description="Tyr recombinase" evidence="2">
    <location>
        <begin position="180"/>
        <end position="377"/>
    </location>
</feature>
<dbReference type="Pfam" id="PF00589">
    <property type="entry name" value="Phage_integrase"/>
    <property type="match status" value="1"/>
</dbReference>
<dbReference type="InterPro" id="IPR013762">
    <property type="entry name" value="Integrase-like_cat_sf"/>
</dbReference>
<evidence type="ECO:0000313" key="3">
    <source>
        <dbReference type="EMBL" id="SAY46238.1"/>
    </source>
</evidence>
<dbReference type="SUPFAM" id="SSF56349">
    <property type="entry name" value="DNA breaking-rejoining enzymes"/>
    <property type="match status" value="1"/>
</dbReference>
<dbReference type="Gene3D" id="1.10.443.10">
    <property type="entry name" value="Intergrase catalytic core"/>
    <property type="match status" value="1"/>
</dbReference>
<protein>
    <submittedName>
        <fullName evidence="3">Phage integrase family protein</fullName>
    </submittedName>
</protein>